<dbReference type="EC" id="5.2.1.8" evidence="2"/>
<dbReference type="PROSITE" id="PS50198">
    <property type="entry name" value="PPIC_PPIASE_2"/>
    <property type="match status" value="1"/>
</dbReference>
<organism evidence="4">
    <name type="scientific">Chaetoceros debilis</name>
    <dbReference type="NCBI Taxonomy" id="122233"/>
    <lineage>
        <taxon>Eukaryota</taxon>
        <taxon>Sar</taxon>
        <taxon>Stramenopiles</taxon>
        <taxon>Ochrophyta</taxon>
        <taxon>Bacillariophyta</taxon>
        <taxon>Coscinodiscophyceae</taxon>
        <taxon>Chaetocerotophycidae</taxon>
        <taxon>Chaetocerotales</taxon>
        <taxon>Chaetocerotaceae</taxon>
        <taxon>Chaetoceros</taxon>
    </lineage>
</organism>
<evidence type="ECO:0000256" key="2">
    <source>
        <dbReference type="RuleBase" id="RU363014"/>
    </source>
</evidence>
<keyword evidence="1 2" id="KW-0413">Isomerase</keyword>
<accession>A0A7S3QJK0</accession>
<dbReference type="EMBL" id="HBIO01031833">
    <property type="protein sequence ID" value="CAE0479563.1"/>
    <property type="molecule type" value="Transcribed_RNA"/>
</dbReference>
<feature type="domain" description="PpiC" evidence="3">
    <location>
        <begin position="58"/>
        <end position="149"/>
    </location>
</feature>
<dbReference type="GO" id="GO:0003755">
    <property type="term" value="F:peptidyl-prolyl cis-trans isomerase activity"/>
    <property type="evidence" value="ECO:0007669"/>
    <property type="project" value="UniProtKB-UniRule"/>
</dbReference>
<dbReference type="SUPFAM" id="SSF54534">
    <property type="entry name" value="FKBP-like"/>
    <property type="match status" value="1"/>
</dbReference>
<dbReference type="PANTHER" id="PTHR43629">
    <property type="entry name" value="PEPTIDYL-PROLYL CIS-TRANS ISOMERASE"/>
    <property type="match status" value="1"/>
</dbReference>
<proteinExistence type="predicted"/>
<dbReference type="Pfam" id="PF00639">
    <property type="entry name" value="Rotamase"/>
    <property type="match status" value="1"/>
</dbReference>
<dbReference type="InterPro" id="IPR046357">
    <property type="entry name" value="PPIase_dom_sf"/>
</dbReference>
<dbReference type="InterPro" id="IPR000297">
    <property type="entry name" value="PPIase_PpiC"/>
</dbReference>
<keyword evidence="1 2" id="KW-0697">Rotamase</keyword>
<sequence>MNLFTMIMTLSMLVSAQGFTMPPGASRSVGPPITLHMGFFDDISKAFTNEEFVSPPEGLKATARHILIKDKGQVELVLNELEAGVGFNQVAKAFSACPSGSQGGSLGSFSPGTMVKEFDAVIFDPETNIGEIVGPVQTKFGYHLIVVDKRTGM</sequence>
<evidence type="ECO:0000313" key="4">
    <source>
        <dbReference type="EMBL" id="CAE0479563.1"/>
    </source>
</evidence>
<reference evidence="4" key="1">
    <citation type="submission" date="2021-01" db="EMBL/GenBank/DDBJ databases">
        <authorList>
            <person name="Corre E."/>
            <person name="Pelletier E."/>
            <person name="Niang G."/>
            <person name="Scheremetjew M."/>
            <person name="Finn R."/>
            <person name="Kale V."/>
            <person name="Holt S."/>
            <person name="Cochrane G."/>
            <person name="Meng A."/>
            <person name="Brown T."/>
            <person name="Cohen L."/>
        </authorList>
    </citation>
    <scope>NUCLEOTIDE SEQUENCE</scope>
    <source>
        <strain evidence="4">MM31A-1</strain>
    </source>
</reference>
<evidence type="ECO:0000259" key="3">
    <source>
        <dbReference type="PROSITE" id="PS50198"/>
    </source>
</evidence>
<dbReference type="Gene3D" id="3.10.50.40">
    <property type="match status" value="1"/>
</dbReference>
<dbReference type="AlphaFoldDB" id="A0A7S3QJK0"/>
<gene>
    <name evidence="4" type="ORF">CDEB00056_LOCUS24417</name>
</gene>
<keyword evidence="2" id="KW-0732">Signal</keyword>
<name>A0A7S3QJK0_9STRA</name>
<protein>
    <recommendedName>
        <fullName evidence="2">Peptidyl-prolyl cis-trans isomerase</fullName>
        <ecNumber evidence="2">5.2.1.8</ecNumber>
    </recommendedName>
</protein>
<comment type="catalytic activity">
    <reaction evidence="2">
        <text>[protein]-peptidylproline (omega=180) = [protein]-peptidylproline (omega=0)</text>
        <dbReference type="Rhea" id="RHEA:16237"/>
        <dbReference type="Rhea" id="RHEA-COMP:10747"/>
        <dbReference type="Rhea" id="RHEA-COMP:10748"/>
        <dbReference type="ChEBI" id="CHEBI:83833"/>
        <dbReference type="ChEBI" id="CHEBI:83834"/>
        <dbReference type="EC" id="5.2.1.8"/>
    </reaction>
</comment>
<dbReference type="InterPro" id="IPR052204">
    <property type="entry name" value="PpiC/parvulin_rotamase"/>
</dbReference>
<feature type="chain" id="PRO_5031596856" description="Peptidyl-prolyl cis-trans isomerase" evidence="2">
    <location>
        <begin position="19"/>
        <end position="153"/>
    </location>
</feature>
<feature type="signal peptide" evidence="2">
    <location>
        <begin position="1"/>
        <end position="18"/>
    </location>
</feature>
<evidence type="ECO:0000256" key="1">
    <source>
        <dbReference type="PROSITE-ProRule" id="PRU00278"/>
    </source>
</evidence>
<dbReference type="PANTHER" id="PTHR43629:SF2">
    <property type="entry name" value="RHODANESE-LIKE_PPIC DOMAIN-CONTAINING PROTEIN 12, CHLOROPLASTIC"/>
    <property type="match status" value="1"/>
</dbReference>